<protein>
    <submittedName>
        <fullName evidence="4">Unannotated protein</fullName>
    </submittedName>
</protein>
<feature type="coiled-coil region" evidence="1">
    <location>
        <begin position="150"/>
        <end position="177"/>
    </location>
</feature>
<evidence type="ECO:0000259" key="3">
    <source>
        <dbReference type="Pfam" id="PF24481"/>
    </source>
</evidence>
<reference evidence="4" key="1">
    <citation type="submission" date="2020-05" db="EMBL/GenBank/DDBJ databases">
        <authorList>
            <person name="Chiriac C."/>
            <person name="Salcher M."/>
            <person name="Ghai R."/>
            <person name="Kavagutti S V."/>
        </authorList>
    </citation>
    <scope>NUCLEOTIDE SEQUENCE</scope>
</reference>
<proteinExistence type="predicted"/>
<accession>A0A6J7EVA4</accession>
<evidence type="ECO:0000313" key="4">
    <source>
        <dbReference type="EMBL" id="CAB4885254.1"/>
    </source>
</evidence>
<dbReference type="Gene3D" id="1.10.287.1490">
    <property type="match status" value="1"/>
</dbReference>
<feature type="domain" description="C4-type zinc ribbon" evidence="2">
    <location>
        <begin position="199"/>
        <end position="232"/>
    </location>
</feature>
<dbReference type="AlphaFoldDB" id="A0A6J7EVA4"/>
<gene>
    <name evidence="4" type="ORF">UFOPK3376_02083</name>
</gene>
<dbReference type="InterPro" id="IPR056003">
    <property type="entry name" value="CT398_CC_hairpin"/>
</dbReference>
<evidence type="ECO:0000259" key="2">
    <source>
        <dbReference type="Pfam" id="PF02591"/>
    </source>
</evidence>
<dbReference type="InterPro" id="IPR003743">
    <property type="entry name" value="Zf-RING_7"/>
</dbReference>
<evidence type="ECO:0000256" key="1">
    <source>
        <dbReference type="SAM" id="Coils"/>
    </source>
</evidence>
<feature type="domain" description="CT398-like coiled coil hairpin" evidence="3">
    <location>
        <begin position="9"/>
        <end position="185"/>
    </location>
</feature>
<dbReference type="Pfam" id="PF24481">
    <property type="entry name" value="CT398_CC"/>
    <property type="match status" value="1"/>
</dbReference>
<dbReference type="EMBL" id="CAFBLP010000057">
    <property type="protein sequence ID" value="CAB4885254.1"/>
    <property type="molecule type" value="Genomic_DNA"/>
</dbReference>
<keyword evidence="1" id="KW-0175">Coiled coil</keyword>
<dbReference type="Pfam" id="PF02591">
    <property type="entry name" value="Zn_ribbon_9"/>
    <property type="match status" value="1"/>
</dbReference>
<name>A0A6J7EVA4_9ZZZZ</name>
<sequence length="234" mass="25194">MNAEALLELQLVDTAIDQLRYRMGRLPEVIAADAADAAVVAWKQRSAMLHATIVELEAAIAVSEKESAAISVKRDRLDKQLKTVISPREAEALMHEIATLSAQRSVLDDGELEAMEAVAAGEAELSAHHDGHDDVHDDAAAARALGDQVVAVAMAEVQQLSEQRDTLRAKLEHSVLERYDGMRAQFNGVAVAKLSGLQCGGCHLDMSRGEIDGLKRDQSGDVPECPNCGRLLVL</sequence>
<organism evidence="4">
    <name type="scientific">freshwater metagenome</name>
    <dbReference type="NCBI Taxonomy" id="449393"/>
    <lineage>
        <taxon>unclassified sequences</taxon>
        <taxon>metagenomes</taxon>
        <taxon>ecological metagenomes</taxon>
    </lineage>
</organism>